<dbReference type="CDD" id="cd14014">
    <property type="entry name" value="STKc_PknB_like"/>
    <property type="match status" value="1"/>
</dbReference>
<proteinExistence type="predicted"/>
<dbReference type="OrthoDB" id="241860at2"/>
<keyword evidence="3" id="KW-1185">Reference proteome</keyword>
<dbReference type="InterPro" id="IPR045269">
    <property type="entry name" value="Atg1-like"/>
</dbReference>
<dbReference type="SUPFAM" id="SSF56112">
    <property type="entry name" value="Protein kinase-like (PK-like)"/>
    <property type="match status" value="1"/>
</dbReference>
<dbReference type="GO" id="GO:0004674">
    <property type="term" value="F:protein serine/threonine kinase activity"/>
    <property type="evidence" value="ECO:0007669"/>
    <property type="project" value="InterPro"/>
</dbReference>
<dbReference type="InterPro" id="IPR011464">
    <property type="entry name" value="DUF1570"/>
</dbReference>
<dbReference type="GO" id="GO:0005524">
    <property type="term" value="F:ATP binding"/>
    <property type="evidence" value="ECO:0007669"/>
    <property type="project" value="InterPro"/>
</dbReference>
<dbReference type="EMBL" id="AP019860">
    <property type="protein sequence ID" value="BBM88139.1"/>
    <property type="molecule type" value="Genomic_DNA"/>
</dbReference>
<sequence>MSNNTLPTLPDGYEFVQELGRGAQGSVWLVRNNNTGGRYEACKIVTSISPKELSRFKREIQILATLNHPNIITMYYANPKEKFFLMEYVAGGNLYHYCRKKVLNLKQRIELFLGITEGLAFAHKKGLVHRDLKPENIVMSEDGIAKITDFGISRLSDSSSQTMNITSGTPSYMAPELWSQNPPDKRSDLWSLGIILYEMLTGKCPFKGTVQEICYMVTQGNLKAPHVVSSLPPLGQKLSAICMKALKQDPGKRYHHCEEMIADIKRCLEQGDDIVESPTSIGLSTDLAFKDDDADEVQLHESSADAALEDDLDLEPAETQPAVQAKAPAPVVAKKPVSTSGLDFEENDALPPAGDPLEILPEEGGVAAAPQNLFEKHKYPIVGAAAILVMIIGLILMMPKSLAALQEDLLSQDIEKQQDAFSELKLRGEDAVEVLVYGLNSPQVKMRKDIITHISKYPQSASFYLVEVVEDYANAFTHQARIYAVRALGDLNVDSEITLQGLLAKSSTPEDLRQEAIQSLVKLKPDTYKKKYHFMGGLWLSTRDLRKQGYIETENGWILVSKLFSDLEDKVSQTSVGRKNLEKIRESILSDLQQDKNVQLKDFLSEWDKFFGQYGDIAAEFSKLSNSIEGNLSVETKYKNDITKSLVDLHTDNMEFVDNLISLKQQGIAIQVMQKELENVSEIVTWDKIDFPSEKAQELKQRHHEIVKDSTLYVYTKFNFFGDYDTTDFRDQVMSGIEKSIIRANVYPKFSSRTPQQDRPKHWIVCEYREANIGSYFGNRDKKRKHIRRLRALCNVSYWVESNKVKNWEDVISSNIYLELSKKQTGDLQEAICNMVRNDLKEKFVTWEPKKFDQRKINRDGENTQKVRGSTVYSQKALDIIYTKSKRKMKGLIKKESSRYIHFVVVKIAKGKTSFVEVKIAKSKIAKVKRISDEIRQQRLQDLENIGKQNIVDRKKIDLVPLEKVAWEFGKGTGLVYTSKHFVLYCNTPEEFTREIAFRTESIFEAYKQFFPITRNSDQKIKIYIFNSTAEYQRYIGKAFSNPAYYSPTHNHIVASCDLSSYKSEITKIKQHHDKIRASIAKNEQSIARYRNQITQQKRRLHDDLDKRLARGQIKQRDYDNAYRNIRSQITNINKQVNSILRDQKKLKSEVRRYDYQNSKLIPKYVDSMVEMMYHEAFHAFLKNFLFTEEQTMYVPRWLNEGLAQYFESSFFSNDRLIIGEMDKDRLRFLKKFTKRNNAVAIKDLLVAGYKDFMVMSSDNLENSNLHYIQSWAVVYYIATLFDLRKGDVFGPYVRNIWSGKDQVKAFEELVGMPVEKFEKKWLEFFQK</sequence>
<dbReference type="RefSeq" id="WP_151972351.1">
    <property type="nucleotide sequence ID" value="NZ_AP019860.1"/>
</dbReference>
<accession>A0A5S9IU42</accession>
<evidence type="ECO:0000259" key="1">
    <source>
        <dbReference type="PROSITE" id="PS50011"/>
    </source>
</evidence>
<keyword evidence="2" id="KW-0418">Kinase</keyword>
<dbReference type="InterPro" id="IPR011009">
    <property type="entry name" value="Kinase-like_dom_sf"/>
</dbReference>
<dbReference type="Gene3D" id="1.10.510.10">
    <property type="entry name" value="Transferase(Phosphotransferase) domain 1"/>
    <property type="match status" value="1"/>
</dbReference>
<evidence type="ECO:0000313" key="3">
    <source>
        <dbReference type="Proteomes" id="UP000326354"/>
    </source>
</evidence>
<dbReference type="PANTHER" id="PTHR24348:SF68">
    <property type="entry name" value="SERINE_THREONINE-PROTEIN KINASE ATG1C"/>
    <property type="match status" value="1"/>
</dbReference>
<feature type="domain" description="Protein kinase" evidence="1">
    <location>
        <begin position="13"/>
        <end position="268"/>
    </location>
</feature>
<protein>
    <submittedName>
        <fullName evidence="2">Putative serine/threonine-protein kinase</fullName>
    </submittedName>
</protein>
<dbReference type="InterPro" id="IPR000719">
    <property type="entry name" value="Prot_kinase_dom"/>
</dbReference>
<dbReference type="PROSITE" id="PS00108">
    <property type="entry name" value="PROTEIN_KINASE_ST"/>
    <property type="match status" value="1"/>
</dbReference>
<dbReference type="GO" id="GO:0005737">
    <property type="term" value="C:cytoplasm"/>
    <property type="evidence" value="ECO:0007669"/>
    <property type="project" value="TreeGrafter"/>
</dbReference>
<reference evidence="2 3" key="1">
    <citation type="submission" date="2019-08" db="EMBL/GenBank/DDBJ databases">
        <title>Complete genome sequence of Candidatus Uab amorphum.</title>
        <authorList>
            <person name="Shiratori T."/>
            <person name="Suzuki S."/>
            <person name="Kakizawa Y."/>
            <person name="Ishida K."/>
        </authorList>
    </citation>
    <scope>NUCLEOTIDE SEQUENCE [LARGE SCALE GENOMIC DNA]</scope>
    <source>
        <strain evidence="2 3">SRT547</strain>
    </source>
</reference>
<dbReference type="PANTHER" id="PTHR24348">
    <property type="entry name" value="SERINE/THREONINE-PROTEIN KINASE UNC-51-RELATED"/>
    <property type="match status" value="1"/>
</dbReference>
<dbReference type="Pfam" id="PF07607">
    <property type="entry name" value="DUF1570"/>
    <property type="match status" value="1"/>
</dbReference>
<name>A0A5S9IU42_UABAM</name>
<dbReference type="Pfam" id="PF00069">
    <property type="entry name" value="Pkinase"/>
    <property type="match status" value="1"/>
</dbReference>
<dbReference type="InterPro" id="IPR008271">
    <property type="entry name" value="Ser/Thr_kinase_AS"/>
</dbReference>
<dbReference type="KEGG" id="uam:UABAM_06555"/>
<dbReference type="SMART" id="SM00220">
    <property type="entry name" value="S_TKc"/>
    <property type="match status" value="1"/>
</dbReference>
<dbReference type="PROSITE" id="PS50011">
    <property type="entry name" value="PROTEIN_KINASE_DOM"/>
    <property type="match status" value="1"/>
</dbReference>
<dbReference type="Proteomes" id="UP000326354">
    <property type="component" value="Chromosome"/>
</dbReference>
<organism evidence="2 3">
    <name type="scientific">Uabimicrobium amorphum</name>
    <dbReference type="NCBI Taxonomy" id="2596890"/>
    <lineage>
        <taxon>Bacteria</taxon>
        <taxon>Pseudomonadati</taxon>
        <taxon>Planctomycetota</taxon>
        <taxon>Candidatus Uabimicrobiia</taxon>
        <taxon>Candidatus Uabimicrobiales</taxon>
        <taxon>Candidatus Uabimicrobiaceae</taxon>
        <taxon>Candidatus Uabimicrobium</taxon>
    </lineage>
</organism>
<gene>
    <name evidence="2" type="ORF">UABAM_06555</name>
</gene>
<evidence type="ECO:0000313" key="2">
    <source>
        <dbReference type="EMBL" id="BBM88139.1"/>
    </source>
</evidence>
<keyword evidence="2" id="KW-0808">Transferase</keyword>